<keyword evidence="1 3" id="KW-0863">Zinc-finger</keyword>
<accession>B4NYZ6</accession>
<reference evidence="5" key="4">
    <citation type="submission" date="2015-11" db="EMBL/GenBank/DDBJ databases">
        <authorList>
            <consortium name="FlyBase"/>
        </authorList>
    </citation>
    <scope>NUCLEOTIDE SEQUENCE</scope>
    <source>
        <strain evidence="5">Tai18E2</strain>
    </source>
</reference>
<evidence type="ECO:0000256" key="2">
    <source>
        <dbReference type="ARBA" id="ARBA00022833"/>
    </source>
</evidence>
<dbReference type="Pfam" id="PF13639">
    <property type="entry name" value="zf-RING_2"/>
    <property type="match status" value="1"/>
</dbReference>
<dbReference type="HOGENOM" id="CLU_1058745_0_0_1"/>
<dbReference type="GO" id="GO:0016567">
    <property type="term" value="P:protein ubiquitination"/>
    <property type="evidence" value="ECO:0007669"/>
    <property type="project" value="InterPro"/>
</dbReference>
<protein>
    <submittedName>
        <fullName evidence="5">Uncharacterized protein, isoform A</fullName>
    </submittedName>
    <submittedName>
        <fullName evidence="6">Uncharacterized protein, isoform B</fullName>
    </submittedName>
</protein>
<dbReference type="InterPro" id="IPR037381">
    <property type="entry name" value="RFWD3"/>
</dbReference>
<dbReference type="PANTHER" id="PTHR16047:SF7">
    <property type="entry name" value="E3 UBIQUITIN-PROTEIN LIGASE RFWD3"/>
    <property type="match status" value="1"/>
</dbReference>
<dbReference type="KEGG" id="dya:Dyak_GE14698"/>
<keyword evidence="2" id="KW-0862">Zinc</keyword>
<evidence type="ECO:0000313" key="7">
    <source>
        <dbReference type="Proteomes" id="UP000002282"/>
    </source>
</evidence>
<dbReference type="GO" id="GO:0036297">
    <property type="term" value="P:interstrand cross-link repair"/>
    <property type="evidence" value="ECO:0007669"/>
    <property type="project" value="InterPro"/>
</dbReference>
<dbReference type="GO" id="GO:0005634">
    <property type="term" value="C:nucleus"/>
    <property type="evidence" value="ECO:0007669"/>
    <property type="project" value="InterPro"/>
</dbReference>
<reference evidence="5" key="1">
    <citation type="submission" date="2006-01" db="EMBL/GenBank/DDBJ databases">
        <title>The Genome of Drosophila yakuba.</title>
        <authorList>
            <consortium name="The Drosophila yakuba Sequencing Consortium"/>
        </authorList>
    </citation>
    <scope>NUCLEOTIDE SEQUENCE</scope>
    <source>
        <strain evidence="5">Tai18E2</strain>
    </source>
</reference>
<dbReference type="GO" id="GO:0004842">
    <property type="term" value="F:ubiquitin-protein transferase activity"/>
    <property type="evidence" value="ECO:0007669"/>
    <property type="project" value="InterPro"/>
</dbReference>
<dbReference type="EMBL" id="CM000157">
    <property type="protein sequence ID" value="KRJ97287.1"/>
    <property type="molecule type" value="Genomic_DNA"/>
</dbReference>
<gene>
    <name evidence="5" type="primary">Dyak\GE14698</name>
    <name evidence="5" type="ORF">Dyak_GE14698</name>
</gene>
<feature type="domain" description="RING-type" evidence="4">
    <location>
        <begin position="172"/>
        <end position="215"/>
    </location>
</feature>
<reference evidence="5 7" key="3">
    <citation type="journal article" date="2007" name="PLoS Biol.">
        <title>Principles of genome evolution in the Drosophila melanogaster species group.</title>
        <authorList>
            <person name="Ranz J.M."/>
            <person name="Maurin D."/>
            <person name="Chan Y.S."/>
            <person name="von Grotthuss M."/>
            <person name="Hillier L.W."/>
            <person name="Roote J."/>
            <person name="Ashburner M."/>
            <person name="Bergman C.M."/>
        </authorList>
    </citation>
    <scope>NUCLEOTIDE SEQUENCE [LARGE SCALE GENOMIC DNA]</scope>
    <source>
        <strain evidence="5">Tai18E2</strain>
        <strain evidence="7">Tai18E2 / Tucson 14021-0261.01</strain>
    </source>
</reference>
<proteinExistence type="predicted"/>
<dbReference type="PROSITE" id="PS50089">
    <property type="entry name" value="ZF_RING_2"/>
    <property type="match status" value="1"/>
</dbReference>
<dbReference type="EMBL" id="CM000157">
    <property type="protein sequence ID" value="EDW87660.2"/>
    <property type="molecule type" value="Genomic_DNA"/>
</dbReference>
<dbReference type="OrthoDB" id="5600418at2759"/>
<name>B4NYZ6_DROYA</name>
<dbReference type="Gene3D" id="3.30.40.10">
    <property type="entry name" value="Zinc/RING finger domain, C3HC4 (zinc finger)"/>
    <property type="match status" value="1"/>
</dbReference>
<dbReference type="InterPro" id="IPR013083">
    <property type="entry name" value="Znf_RING/FYVE/PHD"/>
</dbReference>
<evidence type="ECO:0000256" key="1">
    <source>
        <dbReference type="ARBA" id="ARBA00022771"/>
    </source>
</evidence>
<dbReference type="Proteomes" id="UP000002282">
    <property type="component" value="Chromosome 2L"/>
</dbReference>
<evidence type="ECO:0000259" key="4">
    <source>
        <dbReference type="PROSITE" id="PS50089"/>
    </source>
</evidence>
<keyword evidence="1 3" id="KW-0479">Metal-binding</keyword>
<keyword evidence="7" id="KW-1185">Reference proteome</keyword>
<evidence type="ECO:0000313" key="5">
    <source>
        <dbReference type="EMBL" id="EDW87660.2"/>
    </source>
</evidence>
<dbReference type="PANTHER" id="PTHR16047">
    <property type="entry name" value="RFWD3 PROTEIN"/>
    <property type="match status" value="1"/>
</dbReference>
<evidence type="ECO:0000256" key="3">
    <source>
        <dbReference type="PROSITE-ProRule" id="PRU00175"/>
    </source>
</evidence>
<dbReference type="AlphaFoldDB" id="B4NYZ6"/>
<evidence type="ECO:0000313" key="6">
    <source>
        <dbReference type="EMBL" id="KRJ97287.1"/>
    </source>
</evidence>
<dbReference type="GO" id="GO:0008270">
    <property type="term" value="F:zinc ion binding"/>
    <property type="evidence" value="ECO:0007669"/>
    <property type="project" value="UniProtKB-KW"/>
</dbReference>
<dbReference type="SUPFAM" id="SSF57850">
    <property type="entry name" value="RING/U-box"/>
    <property type="match status" value="1"/>
</dbReference>
<dbReference type="InterPro" id="IPR001841">
    <property type="entry name" value="Znf_RING"/>
</dbReference>
<sequence length="262" mass="29726">MEEDASALDSILLEEESYMPPPHNKIERMRRGQLIAEVCHMRIRFQAITKRKDELKAALVEGNRLLVDTKCRLSEQDSLVQLIINQNEKLTLEAHTLLEQLQQEVGKNEALRQQALEQDISKDAIVSCLLQEQVEQRSFFNNIIRMFKRELGISELSQVVTDLEQILESNNCPICFSPWTAEGTHRIVSLKCGHLFGDSCVRIHLRFSAECPCCKQIAQVEDLRYLFGIPVLYAAPSQNLQNGAAAGEVHNGASEEEVPNER</sequence>
<reference evidence="5 7" key="2">
    <citation type="journal article" date="2007" name="Nature">
        <title>Evolution of genes and genomes on the Drosophila phylogeny.</title>
        <authorList>
            <consortium name="Drosophila 12 Genomes Consortium"/>
            <person name="Clark A.G."/>
            <person name="Eisen M.B."/>
            <person name="Smith D.R."/>
            <person name="Bergman C.M."/>
            <person name="Oliver B."/>
            <person name="Markow T.A."/>
            <person name="Kaufman T.C."/>
            <person name="Kellis M."/>
            <person name="Gelbart W."/>
            <person name="Iyer V.N."/>
            <person name="Pollard D.A."/>
            <person name="Sackton T.B."/>
            <person name="Larracuente A.M."/>
            <person name="Singh N.D."/>
            <person name="Abad J.P."/>
            <person name="Abt D.N."/>
            <person name="Adryan B."/>
            <person name="Aguade M."/>
            <person name="Akashi H."/>
            <person name="Anderson W.W."/>
            <person name="Aquadro C.F."/>
            <person name="Ardell D.H."/>
            <person name="Arguello R."/>
            <person name="Artieri C.G."/>
            <person name="Barbash D.A."/>
            <person name="Barker D."/>
            <person name="Barsanti P."/>
            <person name="Batterham P."/>
            <person name="Batzoglou S."/>
            <person name="Begun D."/>
            <person name="Bhutkar A."/>
            <person name="Blanco E."/>
            <person name="Bosak S.A."/>
            <person name="Bradley R.K."/>
            <person name="Brand A.D."/>
            <person name="Brent M.R."/>
            <person name="Brooks A.N."/>
            <person name="Brown R.H."/>
            <person name="Butlin R.K."/>
            <person name="Caggese C."/>
            <person name="Calvi B.R."/>
            <person name="Bernardo de Carvalho A."/>
            <person name="Caspi A."/>
            <person name="Castrezana S."/>
            <person name="Celniker S.E."/>
            <person name="Chang J.L."/>
            <person name="Chapple C."/>
            <person name="Chatterji S."/>
            <person name="Chinwalla A."/>
            <person name="Civetta A."/>
            <person name="Clifton S.W."/>
            <person name="Comeron J.M."/>
            <person name="Costello J.C."/>
            <person name="Coyne J.A."/>
            <person name="Daub J."/>
            <person name="David R.G."/>
            <person name="Delcher A.L."/>
            <person name="Delehaunty K."/>
            <person name="Do C.B."/>
            <person name="Ebling H."/>
            <person name="Edwards K."/>
            <person name="Eickbush T."/>
            <person name="Evans J.D."/>
            <person name="Filipski A."/>
            <person name="Findeiss S."/>
            <person name="Freyhult E."/>
            <person name="Fulton L."/>
            <person name="Fulton R."/>
            <person name="Garcia A.C."/>
            <person name="Gardiner A."/>
            <person name="Garfield D.A."/>
            <person name="Garvin B.E."/>
            <person name="Gibson G."/>
            <person name="Gilbert D."/>
            <person name="Gnerre S."/>
            <person name="Godfrey J."/>
            <person name="Good R."/>
            <person name="Gotea V."/>
            <person name="Gravely B."/>
            <person name="Greenberg A.J."/>
            <person name="Griffiths-Jones S."/>
            <person name="Gross S."/>
            <person name="Guigo R."/>
            <person name="Gustafson E.A."/>
            <person name="Haerty W."/>
            <person name="Hahn M.W."/>
            <person name="Halligan D.L."/>
            <person name="Halpern A.L."/>
            <person name="Halter G.M."/>
            <person name="Han M.V."/>
            <person name="Heger A."/>
            <person name="Hillier L."/>
            <person name="Hinrichs A.S."/>
            <person name="Holmes I."/>
            <person name="Hoskins R.A."/>
            <person name="Hubisz M.J."/>
            <person name="Hultmark D."/>
            <person name="Huntley M.A."/>
            <person name="Jaffe D.B."/>
            <person name="Jagadeeshan S."/>
            <person name="Jeck W.R."/>
            <person name="Johnson J."/>
            <person name="Jones C.D."/>
            <person name="Jordan W.C."/>
            <person name="Karpen G.H."/>
            <person name="Kataoka E."/>
            <person name="Keightley P.D."/>
            <person name="Kheradpour P."/>
            <person name="Kirkness E.F."/>
            <person name="Koerich L.B."/>
            <person name="Kristiansen K."/>
            <person name="Kudrna D."/>
            <person name="Kulathinal R.J."/>
            <person name="Kumar S."/>
            <person name="Kwok R."/>
            <person name="Lander E."/>
            <person name="Langley C.H."/>
            <person name="Lapoint R."/>
            <person name="Lazzaro B.P."/>
            <person name="Lee S.J."/>
            <person name="Levesque L."/>
            <person name="Li R."/>
            <person name="Lin C.F."/>
            <person name="Lin M.F."/>
            <person name="Lindblad-Toh K."/>
            <person name="Llopart A."/>
            <person name="Long M."/>
            <person name="Low L."/>
            <person name="Lozovsky E."/>
            <person name="Lu J."/>
            <person name="Luo M."/>
            <person name="Machado C.A."/>
            <person name="Makalowski W."/>
            <person name="Marzo M."/>
            <person name="Matsuda M."/>
            <person name="Matzkin L."/>
            <person name="McAllister B."/>
            <person name="McBride C.S."/>
            <person name="McKernan B."/>
            <person name="McKernan K."/>
            <person name="Mendez-Lago M."/>
            <person name="Minx P."/>
            <person name="Mollenhauer M.U."/>
            <person name="Montooth K."/>
            <person name="Mount S.M."/>
            <person name="Mu X."/>
            <person name="Myers E."/>
            <person name="Negre B."/>
            <person name="Newfeld S."/>
            <person name="Nielsen R."/>
            <person name="Noor M.A."/>
            <person name="O'Grady P."/>
            <person name="Pachter L."/>
            <person name="Papaceit M."/>
            <person name="Parisi M.J."/>
            <person name="Parisi M."/>
            <person name="Parts L."/>
            <person name="Pedersen J.S."/>
            <person name="Pesole G."/>
            <person name="Phillippy A.M."/>
            <person name="Ponting C.P."/>
            <person name="Pop M."/>
            <person name="Porcelli D."/>
            <person name="Powell J.R."/>
            <person name="Prohaska S."/>
            <person name="Pruitt K."/>
            <person name="Puig M."/>
            <person name="Quesneville H."/>
            <person name="Ram K.R."/>
            <person name="Rand D."/>
            <person name="Rasmussen M.D."/>
            <person name="Reed L.K."/>
            <person name="Reenan R."/>
            <person name="Reily A."/>
            <person name="Remington K.A."/>
            <person name="Rieger T.T."/>
            <person name="Ritchie M.G."/>
            <person name="Robin C."/>
            <person name="Rogers Y.H."/>
            <person name="Rohde C."/>
            <person name="Rozas J."/>
            <person name="Rubenfield M.J."/>
            <person name="Ruiz A."/>
            <person name="Russo S."/>
            <person name="Salzberg S.L."/>
            <person name="Sanchez-Gracia A."/>
            <person name="Saranga D.J."/>
            <person name="Sato H."/>
            <person name="Schaeffer S.W."/>
            <person name="Schatz M.C."/>
            <person name="Schlenke T."/>
            <person name="Schwartz R."/>
            <person name="Segarra C."/>
            <person name="Singh R.S."/>
            <person name="Sirot L."/>
            <person name="Sirota M."/>
            <person name="Sisneros N.B."/>
            <person name="Smith C.D."/>
            <person name="Smith T.F."/>
            <person name="Spieth J."/>
            <person name="Stage D.E."/>
            <person name="Stark A."/>
            <person name="Stephan W."/>
            <person name="Strausberg R.L."/>
            <person name="Strempel S."/>
            <person name="Sturgill D."/>
            <person name="Sutton G."/>
            <person name="Sutton G.G."/>
            <person name="Tao W."/>
            <person name="Teichmann S."/>
            <person name="Tobari Y.N."/>
            <person name="Tomimura Y."/>
            <person name="Tsolas J.M."/>
            <person name="Valente V.L."/>
            <person name="Venter E."/>
            <person name="Venter J.C."/>
            <person name="Vicario S."/>
            <person name="Vieira F.G."/>
            <person name="Vilella A.J."/>
            <person name="Villasante A."/>
            <person name="Walenz B."/>
            <person name="Wang J."/>
            <person name="Wasserman M."/>
            <person name="Watts T."/>
            <person name="Wilson D."/>
            <person name="Wilson R.K."/>
            <person name="Wing R.A."/>
            <person name="Wolfner M.F."/>
            <person name="Wong A."/>
            <person name="Wong G.K."/>
            <person name="Wu C.I."/>
            <person name="Wu G."/>
            <person name="Yamamoto D."/>
            <person name="Yang H.P."/>
            <person name="Yang S.P."/>
            <person name="Yorke J.A."/>
            <person name="Yoshida K."/>
            <person name="Zdobnov E."/>
            <person name="Zhang P."/>
            <person name="Zhang Y."/>
            <person name="Zimin A.V."/>
            <person name="Baldwin J."/>
            <person name="Abdouelleil A."/>
            <person name="Abdulkadir J."/>
            <person name="Abebe A."/>
            <person name="Abera B."/>
            <person name="Abreu J."/>
            <person name="Acer S.C."/>
            <person name="Aftuck L."/>
            <person name="Alexander A."/>
            <person name="An P."/>
            <person name="Anderson E."/>
            <person name="Anderson S."/>
            <person name="Arachi H."/>
            <person name="Azer M."/>
            <person name="Bachantsang P."/>
            <person name="Barry A."/>
            <person name="Bayul T."/>
            <person name="Berlin A."/>
            <person name="Bessette D."/>
            <person name="Bloom T."/>
            <person name="Blye J."/>
            <person name="Boguslavskiy L."/>
            <person name="Bonnet C."/>
            <person name="Boukhgalter B."/>
            <person name="Bourzgui I."/>
            <person name="Brown A."/>
            <person name="Cahill P."/>
            <person name="Channer S."/>
            <person name="Cheshatsang Y."/>
            <person name="Chuda L."/>
            <person name="Citroen M."/>
            <person name="Collymore A."/>
            <person name="Cooke P."/>
            <person name="Costello M."/>
            <person name="D'Aco K."/>
            <person name="Daza R."/>
            <person name="De Haan G."/>
            <person name="DeGray S."/>
            <person name="DeMaso C."/>
            <person name="Dhargay N."/>
            <person name="Dooley K."/>
            <person name="Dooley E."/>
            <person name="Doricent M."/>
            <person name="Dorje P."/>
            <person name="Dorjee K."/>
            <person name="Dupes A."/>
            <person name="Elong R."/>
            <person name="Falk J."/>
            <person name="Farina A."/>
            <person name="Faro S."/>
            <person name="Ferguson D."/>
            <person name="Fisher S."/>
            <person name="Foley C.D."/>
            <person name="Franke A."/>
            <person name="Friedrich D."/>
            <person name="Gadbois L."/>
            <person name="Gearin G."/>
            <person name="Gearin C.R."/>
            <person name="Giannoukos G."/>
            <person name="Goode T."/>
            <person name="Graham J."/>
            <person name="Grandbois E."/>
            <person name="Grewal S."/>
            <person name="Gyaltsen K."/>
            <person name="Hafez N."/>
            <person name="Hagos B."/>
            <person name="Hall J."/>
            <person name="Henson C."/>
            <person name="Hollinger A."/>
            <person name="Honan T."/>
            <person name="Huard M.D."/>
            <person name="Hughes L."/>
            <person name="Hurhula B."/>
            <person name="Husby M.E."/>
            <person name="Kamat A."/>
            <person name="Kanga B."/>
            <person name="Kashin S."/>
            <person name="Khazanovich D."/>
            <person name="Kisner P."/>
            <person name="Lance K."/>
            <person name="Lara M."/>
            <person name="Lee W."/>
            <person name="Lennon N."/>
            <person name="Letendre F."/>
            <person name="LeVine R."/>
            <person name="Lipovsky A."/>
            <person name="Liu X."/>
            <person name="Liu J."/>
            <person name="Liu S."/>
            <person name="Lokyitsang T."/>
            <person name="Lokyitsang Y."/>
            <person name="Lubonja R."/>
            <person name="Lui A."/>
            <person name="MacDonald P."/>
            <person name="Magnisalis V."/>
            <person name="Maru K."/>
            <person name="Matthews C."/>
            <person name="McCusker W."/>
            <person name="McDonough S."/>
            <person name="Mehta T."/>
            <person name="Meldrim J."/>
            <person name="Meneus L."/>
            <person name="Mihai O."/>
            <person name="Mihalev A."/>
            <person name="Mihova T."/>
            <person name="Mittelman R."/>
            <person name="Mlenga V."/>
            <person name="Montmayeur A."/>
            <person name="Mulrain L."/>
            <person name="Navidi A."/>
            <person name="Naylor J."/>
            <person name="Negash T."/>
            <person name="Nguyen T."/>
            <person name="Nguyen N."/>
            <person name="Nicol R."/>
            <person name="Norbu C."/>
            <person name="Norbu N."/>
            <person name="Novod N."/>
            <person name="O'Neill B."/>
            <person name="Osman S."/>
            <person name="Markiewicz E."/>
            <person name="Oyono O.L."/>
            <person name="Patti C."/>
            <person name="Phunkhang P."/>
            <person name="Pierre F."/>
            <person name="Priest M."/>
            <person name="Raghuraman S."/>
            <person name="Rege F."/>
            <person name="Reyes R."/>
            <person name="Rise C."/>
            <person name="Rogov P."/>
            <person name="Ross K."/>
            <person name="Ryan E."/>
            <person name="Settipalli S."/>
            <person name="Shea T."/>
            <person name="Sherpa N."/>
            <person name="Shi L."/>
            <person name="Shih D."/>
            <person name="Sparrow T."/>
            <person name="Spaulding J."/>
            <person name="Stalker J."/>
            <person name="Stange-Thomann N."/>
            <person name="Stavropoulos S."/>
            <person name="Stone C."/>
            <person name="Strader C."/>
            <person name="Tesfaye S."/>
            <person name="Thomson T."/>
            <person name="Thoulutsang Y."/>
            <person name="Thoulutsang D."/>
            <person name="Topham K."/>
            <person name="Topping I."/>
            <person name="Tsamla T."/>
            <person name="Vassiliev H."/>
            <person name="Vo A."/>
            <person name="Wangchuk T."/>
            <person name="Wangdi T."/>
            <person name="Weiand M."/>
            <person name="Wilkinson J."/>
            <person name="Wilson A."/>
            <person name="Yadav S."/>
            <person name="Young G."/>
            <person name="Yu Q."/>
            <person name="Zembek L."/>
            <person name="Zhong D."/>
            <person name="Zimmer A."/>
            <person name="Zwirko Z."/>
            <person name="Jaffe D.B."/>
            <person name="Alvarez P."/>
            <person name="Brockman W."/>
            <person name="Butler J."/>
            <person name="Chin C."/>
            <person name="Gnerre S."/>
            <person name="Grabherr M."/>
            <person name="Kleber M."/>
            <person name="Mauceli E."/>
            <person name="MacCallum I."/>
        </authorList>
    </citation>
    <scope>NUCLEOTIDE SEQUENCE [LARGE SCALE GENOMIC DNA]</scope>
    <source>
        <strain evidence="5">Tai18E2</strain>
        <strain evidence="7">Tai18E2 / Tucson 14021-0261.01</strain>
    </source>
</reference>
<organism evidence="5 7">
    <name type="scientific">Drosophila yakuba</name>
    <name type="common">Fruit fly</name>
    <dbReference type="NCBI Taxonomy" id="7245"/>
    <lineage>
        <taxon>Eukaryota</taxon>
        <taxon>Metazoa</taxon>
        <taxon>Ecdysozoa</taxon>
        <taxon>Arthropoda</taxon>
        <taxon>Hexapoda</taxon>
        <taxon>Insecta</taxon>
        <taxon>Pterygota</taxon>
        <taxon>Neoptera</taxon>
        <taxon>Endopterygota</taxon>
        <taxon>Diptera</taxon>
        <taxon>Brachycera</taxon>
        <taxon>Muscomorpha</taxon>
        <taxon>Ephydroidea</taxon>
        <taxon>Drosophilidae</taxon>
        <taxon>Drosophila</taxon>
        <taxon>Sophophora</taxon>
    </lineage>
</organism>
<dbReference type="CDD" id="cd16450">
    <property type="entry name" value="mRING-C3HGC3_RFWD3"/>
    <property type="match status" value="1"/>
</dbReference>